<dbReference type="Pfam" id="PF02384">
    <property type="entry name" value="N6_Mtase"/>
    <property type="match status" value="1"/>
</dbReference>
<dbReference type="Gene3D" id="1.20.1260.30">
    <property type="match status" value="1"/>
</dbReference>
<evidence type="ECO:0000256" key="1">
    <source>
        <dbReference type="ARBA" id="ARBA00006594"/>
    </source>
</evidence>
<accession>A0A484HED5</accession>
<comment type="similarity">
    <text evidence="1">Belongs to the N(4)/N(6)-methyltransferase family.</text>
</comment>
<evidence type="ECO:0000259" key="8">
    <source>
        <dbReference type="Pfam" id="PF02384"/>
    </source>
</evidence>
<evidence type="ECO:0000256" key="6">
    <source>
        <dbReference type="ARBA" id="ARBA00022747"/>
    </source>
</evidence>
<dbReference type="SUPFAM" id="SSF53335">
    <property type="entry name" value="S-adenosyl-L-methionine-dependent methyltransferases"/>
    <property type="match status" value="1"/>
</dbReference>
<dbReference type="PROSITE" id="PS00092">
    <property type="entry name" value="N6_MTASE"/>
    <property type="match status" value="1"/>
</dbReference>
<sequence>MKNILNKGKLNNLANEIWKSAERLRGKFKAYEYQSVILPIIVIRRLECVLLSWREKQTAEILKNRPDIKEDALADLVKKLERNPQKTPFSNSSNWTLSAICQEDPTLMEKNFRDYLKGFSRNVQDIIDHFDYRAMVGRMVKNARLAPILRQYANENLGPDHLSNLEMGYIYEELLRRFSEQSGEEAGEHFTPREVIRLMVEALDIPLPKKHVSIYDPACGTGGMLSIAKEHLLDKSASDQEKKEVERFVTVHGHELQPGNYAICQSDMLIKGDEQAEVFYGNSLIPHSAQSREPGDQLAEARHKFDFMLSNPPFGVTWGGKDGYQKEAKKFEATRYKAGMPRSNDGAFLFLQTMLSKMKPVKQGGSRIAIIFNGSPLSNGDCGSGESEIRRWILENDWLDAIVMLPDQLFYNTGIYTYIWLLTNNKPASRKRRTRIIDARKQFDKEPKSFGNKRNRILSRHRRQIVEWLRKDEADLRGNEHVKIFKNTDFAYHKVSVVFWQTDKNDEPAWLTEPYVKSFTPANIKKEQQFYDSDIDFRIRLKLNSVDREIRFTLGPKDSFPKLFEKKVKDSFAVEIAGLTENLKTAKEKNRAIKDFIKKLYVHPEFTHRHYVSDHEYIPYGEDIEEFLKREIAKPIVRWKDSPQLGYEILPNKYFYKYEPPKPADELLEEFWALEKEAGEILKGLRESR</sequence>
<name>A0A484HED5_9BACT</name>
<dbReference type="PANTHER" id="PTHR42933:SF3">
    <property type="entry name" value="TYPE I RESTRICTION ENZYME MJAVIII METHYLASE SUBUNIT"/>
    <property type="match status" value="1"/>
</dbReference>
<dbReference type="Gene3D" id="3.40.50.150">
    <property type="entry name" value="Vaccinia Virus protein VP39"/>
    <property type="match status" value="1"/>
</dbReference>
<dbReference type="EMBL" id="CAACVI010000001">
    <property type="protein sequence ID" value="VEN72782.1"/>
    <property type="molecule type" value="Genomic_DNA"/>
</dbReference>
<evidence type="ECO:0000256" key="5">
    <source>
        <dbReference type="ARBA" id="ARBA00022691"/>
    </source>
</evidence>
<proteinExistence type="inferred from homology"/>
<feature type="domain" description="N6 adenine-specific DNA methyltransferase N-terminal" evidence="9">
    <location>
        <begin position="13"/>
        <end position="149"/>
    </location>
</feature>
<dbReference type="InterPro" id="IPR002052">
    <property type="entry name" value="DNA_methylase_N6_adenine_CS"/>
</dbReference>
<keyword evidence="4" id="KW-0808">Transferase</keyword>
<dbReference type="InterPro" id="IPR051537">
    <property type="entry name" value="DNA_Adenine_Mtase"/>
</dbReference>
<comment type="catalytic activity">
    <reaction evidence="7">
        <text>a 2'-deoxyadenosine in DNA + S-adenosyl-L-methionine = an N(6)-methyl-2'-deoxyadenosine in DNA + S-adenosyl-L-homocysteine + H(+)</text>
        <dbReference type="Rhea" id="RHEA:15197"/>
        <dbReference type="Rhea" id="RHEA-COMP:12418"/>
        <dbReference type="Rhea" id="RHEA-COMP:12419"/>
        <dbReference type="ChEBI" id="CHEBI:15378"/>
        <dbReference type="ChEBI" id="CHEBI:57856"/>
        <dbReference type="ChEBI" id="CHEBI:59789"/>
        <dbReference type="ChEBI" id="CHEBI:90615"/>
        <dbReference type="ChEBI" id="CHEBI:90616"/>
        <dbReference type="EC" id="2.1.1.72"/>
    </reaction>
</comment>
<dbReference type="GO" id="GO:0032259">
    <property type="term" value="P:methylation"/>
    <property type="evidence" value="ECO:0007669"/>
    <property type="project" value="UniProtKB-KW"/>
</dbReference>
<dbReference type="InterPro" id="IPR029063">
    <property type="entry name" value="SAM-dependent_MTases_sf"/>
</dbReference>
<evidence type="ECO:0000256" key="2">
    <source>
        <dbReference type="ARBA" id="ARBA00011900"/>
    </source>
</evidence>
<dbReference type="GO" id="GO:0008170">
    <property type="term" value="F:N-methyltransferase activity"/>
    <property type="evidence" value="ECO:0007669"/>
    <property type="project" value="InterPro"/>
</dbReference>
<reference evidence="10" key="1">
    <citation type="submission" date="2019-01" db="EMBL/GenBank/DDBJ databases">
        <authorList>
            <consortium name="Genoscope - CEA"/>
            <person name="William W."/>
        </authorList>
    </citation>
    <scope>NUCLEOTIDE SEQUENCE</scope>
    <source>
        <strain evidence="10">CR-1</strain>
    </source>
</reference>
<keyword evidence="6" id="KW-0680">Restriction system</keyword>
<evidence type="ECO:0000256" key="7">
    <source>
        <dbReference type="ARBA" id="ARBA00047942"/>
    </source>
</evidence>
<gene>
    <name evidence="10" type="ORF">EPICR_10281</name>
</gene>
<evidence type="ECO:0000256" key="3">
    <source>
        <dbReference type="ARBA" id="ARBA00022603"/>
    </source>
</evidence>
<evidence type="ECO:0000313" key="10">
    <source>
        <dbReference type="EMBL" id="VEN72782.1"/>
    </source>
</evidence>
<dbReference type="PRINTS" id="PR00507">
    <property type="entry name" value="N12N6MTFRASE"/>
</dbReference>
<dbReference type="Pfam" id="PF12161">
    <property type="entry name" value="HsdM_N"/>
    <property type="match status" value="1"/>
</dbReference>
<evidence type="ECO:0000259" key="9">
    <source>
        <dbReference type="Pfam" id="PF12161"/>
    </source>
</evidence>
<dbReference type="PANTHER" id="PTHR42933">
    <property type="entry name" value="SLR6095 PROTEIN"/>
    <property type="match status" value="1"/>
</dbReference>
<feature type="domain" description="DNA methylase adenine-specific" evidence="8">
    <location>
        <begin position="167"/>
        <end position="474"/>
    </location>
</feature>
<dbReference type="InterPro" id="IPR038333">
    <property type="entry name" value="T1MK-like_N_sf"/>
</dbReference>
<dbReference type="InterPro" id="IPR003356">
    <property type="entry name" value="DNA_methylase_A-5"/>
</dbReference>
<dbReference type="InterPro" id="IPR022749">
    <property type="entry name" value="D12N6_MeTrfase_N"/>
</dbReference>
<evidence type="ECO:0000256" key="4">
    <source>
        <dbReference type="ARBA" id="ARBA00022679"/>
    </source>
</evidence>
<keyword evidence="3 10" id="KW-0489">Methyltransferase</keyword>
<dbReference type="AlphaFoldDB" id="A0A484HED5"/>
<keyword evidence="5" id="KW-0949">S-adenosyl-L-methionine</keyword>
<dbReference type="GO" id="GO:0003677">
    <property type="term" value="F:DNA binding"/>
    <property type="evidence" value="ECO:0007669"/>
    <property type="project" value="InterPro"/>
</dbReference>
<protein>
    <recommendedName>
        <fullName evidence="2">site-specific DNA-methyltransferase (adenine-specific)</fullName>
        <ecNumber evidence="2">2.1.1.72</ecNumber>
    </recommendedName>
</protein>
<organism evidence="10">
    <name type="scientific">uncultured Desulfobacteraceae bacterium</name>
    <dbReference type="NCBI Taxonomy" id="218296"/>
    <lineage>
        <taxon>Bacteria</taxon>
        <taxon>Pseudomonadati</taxon>
        <taxon>Thermodesulfobacteriota</taxon>
        <taxon>Desulfobacteria</taxon>
        <taxon>Desulfobacterales</taxon>
        <taxon>Desulfobacteraceae</taxon>
        <taxon>environmental samples</taxon>
    </lineage>
</organism>
<dbReference type="EC" id="2.1.1.72" evidence="2"/>
<dbReference type="GO" id="GO:0009307">
    <property type="term" value="P:DNA restriction-modification system"/>
    <property type="evidence" value="ECO:0007669"/>
    <property type="project" value="UniProtKB-KW"/>
</dbReference>
<dbReference type="GO" id="GO:0009007">
    <property type="term" value="F:site-specific DNA-methyltransferase (adenine-specific) activity"/>
    <property type="evidence" value="ECO:0007669"/>
    <property type="project" value="UniProtKB-EC"/>
</dbReference>